<keyword evidence="2" id="KW-1185">Reference proteome</keyword>
<gene>
    <name evidence="1" type="ORF">FRX31_011834</name>
</gene>
<reference evidence="1 2" key="1">
    <citation type="submission" date="2020-06" db="EMBL/GenBank/DDBJ databases">
        <title>Transcriptomic and genomic resources for Thalictrum thalictroides and T. hernandezii: Facilitating candidate gene discovery in an emerging model plant lineage.</title>
        <authorList>
            <person name="Arias T."/>
            <person name="Riano-Pachon D.M."/>
            <person name="Di Stilio V.S."/>
        </authorList>
    </citation>
    <scope>NUCLEOTIDE SEQUENCE [LARGE SCALE GENOMIC DNA]</scope>
    <source>
        <strain evidence="2">cv. WT478/WT964</strain>
        <tissue evidence="1">Leaves</tissue>
    </source>
</reference>
<feature type="non-terminal residue" evidence="1">
    <location>
        <position position="1"/>
    </location>
</feature>
<organism evidence="1 2">
    <name type="scientific">Thalictrum thalictroides</name>
    <name type="common">Rue-anemone</name>
    <name type="synonym">Anemone thalictroides</name>
    <dbReference type="NCBI Taxonomy" id="46969"/>
    <lineage>
        <taxon>Eukaryota</taxon>
        <taxon>Viridiplantae</taxon>
        <taxon>Streptophyta</taxon>
        <taxon>Embryophyta</taxon>
        <taxon>Tracheophyta</taxon>
        <taxon>Spermatophyta</taxon>
        <taxon>Magnoliopsida</taxon>
        <taxon>Ranunculales</taxon>
        <taxon>Ranunculaceae</taxon>
        <taxon>Thalictroideae</taxon>
        <taxon>Thalictrum</taxon>
    </lineage>
</organism>
<name>A0A7J6WMI9_THATH</name>
<dbReference type="InterPro" id="IPR008479">
    <property type="entry name" value="DUF760"/>
</dbReference>
<comment type="caution">
    <text evidence="1">The sequence shown here is derived from an EMBL/GenBank/DDBJ whole genome shotgun (WGS) entry which is preliminary data.</text>
</comment>
<protein>
    <submittedName>
        <fullName evidence="1">Uv-b-induced protein</fullName>
    </submittedName>
</protein>
<proteinExistence type="predicted"/>
<sequence length="252" mass="28575">RIAELKENECQIAVEDVMYMSIVHKFSEIDVPMIPKLSRCIIDNRIDIWPSKCRELESIHNLNVQEMIGKHFATVVSLIGNVSMMDGSNRIKIDRLHLGQIYASTIIYGYFLKSACLRHQLELCLAQSHRDLQPEHGNYPSLAELYPSGFKSVGKSEMCHVRHENLSSYVVGFDTASLQICARLKSKEAMNLIKKHTWALFGGGRIGEGSCANDIVVTLPSLKRLVLEAVTFGAFLWDVERSVDYVYKLREN</sequence>
<dbReference type="AlphaFoldDB" id="A0A7J6WMI9"/>
<dbReference type="PANTHER" id="PTHR31808">
    <property type="entry name" value="EXPRESSED PROTEIN"/>
    <property type="match status" value="1"/>
</dbReference>
<dbReference type="PANTHER" id="PTHR31808:SF9">
    <property type="entry name" value="F21O3.2 PROTEIN"/>
    <property type="match status" value="1"/>
</dbReference>
<accession>A0A7J6WMI9</accession>
<evidence type="ECO:0000313" key="1">
    <source>
        <dbReference type="EMBL" id="KAF5198579.1"/>
    </source>
</evidence>
<dbReference type="InterPro" id="IPR038925">
    <property type="entry name" value="At3g17800-like"/>
</dbReference>
<dbReference type="Pfam" id="PF05542">
    <property type="entry name" value="DUF760"/>
    <property type="match status" value="1"/>
</dbReference>
<dbReference type="EMBL" id="JABWDY010013101">
    <property type="protein sequence ID" value="KAF5198579.1"/>
    <property type="molecule type" value="Genomic_DNA"/>
</dbReference>
<evidence type="ECO:0000313" key="2">
    <source>
        <dbReference type="Proteomes" id="UP000554482"/>
    </source>
</evidence>
<dbReference type="OrthoDB" id="25131at2759"/>
<dbReference type="Proteomes" id="UP000554482">
    <property type="component" value="Unassembled WGS sequence"/>
</dbReference>